<feature type="domain" description="Transcriptional repressor PaaX-like central Cas2-like" evidence="1">
    <location>
        <begin position="92"/>
        <end position="152"/>
    </location>
</feature>
<reference evidence="2 3" key="1">
    <citation type="submission" date="2017-09" db="EMBL/GenBank/DDBJ databases">
        <title>Depth-based differentiation of microbial function through sediment-hosted aquifers and enrichment of novel symbionts in the deep terrestrial subsurface.</title>
        <authorList>
            <person name="Probst A.J."/>
            <person name="Ladd B."/>
            <person name="Jarett J.K."/>
            <person name="Geller-Mcgrath D.E."/>
            <person name="Sieber C.M."/>
            <person name="Emerson J.B."/>
            <person name="Anantharaman K."/>
            <person name="Thomas B.C."/>
            <person name="Malmstrom R."/>
            <person name="Stieglmeier M."/>
            <person name="Klingl A."/>
            <person name="Woyke T."/>
            <person name="Ryan C.M."/>
            <person name="Banfield J.F."/>
        </authorList>
    </citation>
    <scope>NUCLEOTIDE SEQUENCE [LARGE SCALE GENOMIC DNA]</scope>
    <source>
        <strain evidence="2">CG22_combo_CG10-13_8_21_14_all_32_8</strain>
    </source>
</reference>
<organism evidence="2 3">
    <name type="scientific">Candidatus Nomurabacteria bacterium CG22_combo_CG10-13_8_21_14_all_32_8</name>
    <dbReference type="NCBI Taxonomy" id="1974732"/>
    <lineage>
        <taxon>Bacteria</taxon>
        <taxon>Candidatus Nomuraibacteriota</taxon>
    </lineage>
</organism>
<dbReference type="Pfam" id="PF20803">
    <property type="entry name" value="PaaX_M"/>
    <property type="match status" value="1"/>
</dbReference>
<dbReference type="EMBL" id="PCTI01000038">
    <property type="protein sequence ID" value="PIP68885.1"/>
    <property type="molecule type" value="Genomic_DNA"/>
</dbReference>
<dbReference type="InterPro" id="IPR036390">
    <property type="entry name" value="WH_DNA-bd_sf"/>
</dbReference>
<protein>
    <recommendedName>
        <fullName evidence="1">Transcriptional repressor PaaX-like central Cas2-like domain-containing protein</fullName>
    </recommendedName>
</protein>
<dbReference type="Gene3D" id="1.10.10.10">
    <property type="entry name" value="Winged helix-like DNA-binding domain superfamily/Winged helix DNA-binding domain"/>
    <property type="match status" value="1"/>
</dbReference>
<evidence type="ECO:0000313" key="2">
    <source>
        <dbReference type="EMBL" id="PIP68885.1"/>
    </source>
</evidence>
<name>A0A2H0CG20_9BACT</name>
<evidence type="ECO:0000313" key="3">
    <source>
        <dbReference type="Proteomes" id="UP000229176"/>
    </source>
</evidence>
<accession>A0A2H0CG20</accession>
<dbReference type="SUPFAM" id="SSF46785">
    <property type="entry name" value="Winged helix' DNA-binding domain"/>
    <property type="match status" value="1"/>
</dbReference>
<gene>
    <name evidence="2" type="ORF">COW91_02310</name>
</gene>
<sequence>MSIVKEILKELWNTEIKYKGMEVNIFGIPSFKKYPQRSIRTTIDRLKKKNIIEKELSGIVLSKYGKEYVKKKIDSLKEFEKPQNISKDRNLLLMFDVPTERKADREWLRWHLKKFNYVMIQKSVWVGPSPLPKDFKEYLEKIKLDKCIKTFKLAKSYVIK</sequence>
<dbReference type="InterPro" id="IPR048846">
    <property type="entry name" value="PaaX-like_central"/>
</dbReference>
<dbReference type="InterPro" id="IPR036388">
    <property type="entry name" value="WH-like_DNA-bd_sf"/>
</dbReference>
<dbReference type="AlphaFoldDB" id="A0A2H0CG20"/>
<comment type="caution">
    <text evidence="2">The sequence shown here is derived from an EMBL/GenBank/DDBJ whole genome shotgun (WGS) entry which is preliminary data.</text>
</comment>
<dbReference type="Proteomes" id="UP000229176">
    <property type="component" value="Unassembled WGS sequence"/>
</dbReference>
<evidence type="ECO:0000259" key="1">
    <source>
        <dbReference type="Pfam" id="PF20803"/>
    </source>
</evidence>
<proteinExistence type="predicted"/>